<dbReference type="InterPro" id="IPR016135">
    <property type="entry name" value="UBQ-conjugating_enzyme/RWD"/>
</dbReference>
<dbReference type="AlphaFoldDB" id="A0A0C3EA58"/>
<dbReference type="InterPro" id="IPR040213">
    <property type="entry name" value="GIR2-like"/>
</dbReference>
<dbReference type="Proteomes" id="UP000053989">
    <property type="component" value="Unassembled WGS sequence"/>
</dbReference>
<dbReference type="Pfam" id="PF16543">
    <property type="entry name" value="DFRP_C"/>
    <property type="match status" value="1"/>
</dbReference>
<dbReference type="SMART" id="SM00591">
    <property type="entry name" value="RWD"/>
    <property type="match status" value="1"/>
</dbReference>
<protein>
    <recommendedName>
        <fullName evidence="1">RWD domain-containing protein</fullName>
    </recommendedName>
</protein>
<dbReference type="OrthoDB" id="277175at2759"/>
<reference evidence="3" key="2">
    <citation type="submission" date="2015-01" db="EMBL/GenBank/DDBJ databases">
        <title>Evolutionary Origins and Diversification of the Mycorrhizal Mutualists.</title>
        <authorList>
            <consortium name="DOE Joint Genome Institute"/>
            <consortium name="Mycorrhizal Genomics Consortium"/>
            <person name="Kohler A."/>
            <person name="Kuo A."/>
            <person name="Nagy L.G."/>
            <person name="Floudas D."/>
            <person name="Copeland A."/>
            <person name="Barry K.W."/>
            <person name="Cichocki N."/>
            <person name="Veneault-Fourrey C."/>
            <person name="LaButti K."/>
            <person name="Lindquist E.A."/>
            <person name="Lipzen A."/>
            <person name="Lundell T."/>
            <person name="Morin E."/>
            <person name="Murat C."/>
            <person name="Riley R."/>
            <person name="Ohm R."/>
            <person name="Sun H."/>
            <person name="Tunlid A."/>
            <person name="Henrissat B."/>
            <person name="Grigoriev I.V."/>
            <person name="Hibbett D.S."/>
            <person name="Martin F."/>
        </authorList>
    </citation>
    <scope>NUCLEOTIDE SEQUENCE [LARGE SCALE GENOMIC DNA]</scope>
    <source>
        <strain evidence="3">Foug A</strain>
    </source>
</reference>
<dbReference type="CDD" id="cd23823">
    <property type="entry name" value="RWD_GCN2"/>
    <property type="match status" value="1"/>
</dbReference>
<name>A0A0C3EA58_9AGAM</name>
<reference evidence="2 3" key="1">
    <citation type="submission" date="2014-04" db="EMBL/GenBank/DDBJ databases">
        <authorList>
            <consortium name="DOE Joint Genome Institute"/>
            <person name="Kuo A."/>
            <person name="Kohler A."/>
            <person name="Nagy L.G."/>
            <person name="Floudas D."/>
            <person name="Copeland A."/>
            <person name="Barry K.W."/>
            <person name="Cichocki N."/>
            <person name="Veneault-Fourrey C."/>
            <person name="LaButti K."/>
            <person name="Lindquist E.A."/>
            <person name="Lipzen A."/>
            <person name="Lundell T."/>
            <person name="Morin E."/>
            <person name="Murat C."/>
            <person name="Sun H."/>
            <person name="Tunlid A."/>
            <person name="Henrissat B."/>
            <person name="Grigoriev I.V."/>
            <person name="Hibbett D.S."/>
            <person name="Martin F."/>
            <person name="Nordberg H.P."/>
            <person name="Cantor M.N."/>
            <person name="Hua S.X."/>
        </authorList>
    </citation>
    <scope>NUCLEOTIDE SEQUENCE [LARGE SCALE GENOMIC DNA]</scope>
    <source>
        <strain evidence="2 3">Foug A</strain>
    </source>
</reference>
<dbReference type="SUPFAM" id="SSF54495">
    <property type="entry name" value="UBC-like"/>
    <property type="match status" value="1"/>
</dbReference>
<feature type="domain" description="RWD" evidence="1">
    <location>
        <begin position="9"/>
        <end position="113"/>
    </location>
</feature>
<evidence type="ECO:0000259" key="1">
    <source>
        <dbReference type="PROSITE" id="PS50908"/>
    </source>
</evidence>
<dbReference type="InParanoid" id="A0A0C3EA58"/>
<dbReference type="InterPro" id="IPR032378">
    <property type="entry name" value="ZC3H15/TMA46_C"/>
</dbReference>
<dbReference type="Gene3D" id="3.10.110.10">
    <property type="entry name" value="Ubiquitin Conjugating Enzyme"/>
    <property type="match status" value="1"/>
</dbReference>
<dbReference type="InterPro" id="IPR006575">
    <property type="entry name" value="RWD_dom"/>
</dbReference>
<evidence type="ECO:0000313" key="3">
    <source>
        <dbReference type="Proteomes" id="UP000053989"/>
    </source>
</evidence>
<dbReference type="FunCoup" id="A0A0C3EA58">
    <property type="interactions" value="229"/>
</dbReference>
<gene>
    <name evidence="2" type="ORF">SCLCIDRAFT_113257</name>
</gene>
<dbReference type="HOGENOM" id="CLU_084528_1_0_1"/>
<dbReference type="PROSITE" id="PS50908">
    <property type="entry name" value="RWD"/>
    <property type="match status" value="1"/>
</dbReference>
<dbReference type="PANTHER" id="PTHR12292">
    <property type="entry name" value="RWD DOMAIN-CONTAINING PROTEIN"/>
    <property type="match status" value="1"/>
</dbReference>
<proteinExistence type="predicted"/>
<sequence>MSSDSVLAEEFEVLESIYPTELSVISDREIEIEVEPDYLLEGAEPFKLKLSVQYPDGYPDVLPTLALAAVDGEIDEPEKETLLQGTATLGEENMGMAMTFTLVSHLREQLSILVEGRILRRVAEEREKERLVIEAEEARTRGTPVTVDSFKAWKIKFDKEVVAKKASEEEEKLRAMTPKEKEEYKKIGIRFSGRQLFERNRNLAHEDDGLMEEGTVSVDISQYDRTKVDAEEVEEDHVHFSDSD</sequence>
<dbReference type="EMBL" id="KN822023">
    <property type="protein sequence ID" value="KIM65234.1"/>
    <property type="molecule type" value="Genomic_DNA"/>
</dbReference>
<keyword evidence="3" id="KW-1185">Reference proteome</keyword>
<accession>A0A0C3EA58</accession>
<evidence type="ECO:0000313" key="2">
    <source>
        <dbReference type="EMBL" id="KIM65234.1"/>
    </source>
</evidence>
<dbReference type="STRING" id="1036808.A0A0C3EA58"/>
<organism evidence="2 3">
    <name type="scientific">Scleroderma citrinum Foug A</name>
    <dbReference type="NCBI Taxonomy" id="1036808"/>
    <lineage>
        <taxon>Eukaryota</taxon>
        <taxon>Fungi</taxon>
        <taxon>Dikarya</taxon>
        <taxon>Basidiomycota</taxon>
        <taxon>Agaricomycotina</taxon>
        <taxon>Agaricomycetes</taxon>
        <taxon>Agaricomycetidae</taxon>
        <taxon>Boletales</taxon>
        <taxon>Sclerodermatineae</taxon>
        <taxon>Sclerodermataceae</taxon>
        <taxon>Scleroderma</taxon>
    </lineage>
</organism>
<dbReference type="Pfam" id="PF05773">
    <property type="entry name" value="RWD"/>
    <property type="match status" value="1"/>
</dbReference>